<evidence type="ECO:0000256" key="1">
    <source>
        <dbReference type="SAM" id="Phobius"/>
    </source>
</evidence>
<dbReference type="AlphaFoldDB" id="A0A4U8QCI8"/>
<dbReference type="EMBL" id="QGQD01000006">
    <property type="protein sequence ID" value="TLD02825.1"/>
    <property type="molecule type" value="Genomic_DNA"/>
</dbReference>
<evidence type="ECO:0008006" key="4">
    <source>
        <dbReference type="Google" id="ProtNLM"/>
    </source>
</evidence>
<evidence type="ECO:0000313" key="2">
    <source>
        <dbReference type="EMBL" id="TLD02825.1"/>
    </source>
</evidence>
<dbReference type="Proteomes" id="UP000306509">
    <property type="component" value="Unassembled WGS sequence"/>
</dbReference>
<dbReference type="RefSeq" id="WP_027294060.1">
    <property type="nucleotide sequence ID" value="NZ_CABMJZ010000063.1"/>
</dbReference>
<organism evidence="2 3">
    <name type="scientific">Robinsoniella peoriensis</name>
    <dbReference type="NCBI Taxonomy" id="180332"/>
    <lineage>
        <taxon>Bacteria</taxon>
        <taxon>Bacillati</taxon>
        <taxon>Bacillota</taxon>
        <taxon>Clostridia</taxon>
        <taxon>Lachnospirales</taxon>
        <taxon>Lachnospiraceae</taxon>
        <taxon>Robinsoniella</taxon>
    </lineage>
</organism>
<keyword evidence="1" id="KW-0472">Membrane</keyword>
<dbReference type="PROSITE" id="PS51257">
    <property type="entry name" value="PROKAR_LIPOPROTEIN"/>
    <property type="match status" value="1"/>
</dbReference>
<dbReference type="InterPro" id="IPR021354">
    <property type="entry name" value="DUF2975"/>
</dbReference>
<keyword evidence="1" id="KW-0812">Transmembrane</keyword>
<sequence>MNWNKDKSLALSRICVLLFSLCLIAGCIGAPWLFGIFIKTVGPYLDNKLTLFLITVYTSAVFVAVALYNLHCLLNNIRKDIVFEKCNVKCLRHLSWCCLAAGMIYLLSGFYFAPFWVLAVMALFMSLILRVIKNVFAQAAELKEENDYTI</sequence>
<keyword evidence="3" id="KW-1185">Reference proteome</keyword>
<proteinExistence type="predicted"/>
<accession>A0A4U8QCI8</accession>
<evidence type="ECO:0000313" key="3">
    <source>
        <dbReference type="Proteomes" id="UP000306509"/>
    </source>
</evidence>
<dbReference type="STRING" id="180332.GCA_000797495_05542"/>
<name>A0A4U8QCI8_9FIRM</name>
<comment type="caution">
    <text evidence="2">The sequence shown here is derived from an EMBL/GenBank/DDBJ whole genome shotgun (WGS) entry which is preliminary data.</text>
</comment>
<dbReference type="Pfam" id="PF11188">
    <property type="entry name" value="DUF2975"/>
    <property type="match status" value="1"/>
</dbReference>
<gene>
    <name evidence="2" type="ORF">DSM106044_00324</name>
</gene>
<reference evidence="2 3" key="1">
    <citation type="journal article" date="2019" name="Anaerobe">
        <title>Detection of Robinsoniella peoriensis in multiple bone samples of a trauma patient.</title>
        <authorList>
            <person name="Schrottner P."/>
            <person name="Hartwich K."/>
            <person name="Bunk B."/>
            <person name="Schober I."/>
            <person name="Helbig S."/>
            <person name="Rudolph W.W."/>
            <person name="Gunzer F."/>
        </authorList>
    </citation>
    <scope>NUCLEOTIDE SEQUENCE [LARGE SCALE GENOMIC DNA]</scope>
    <source>
        <strain evidence="2 3">DSM 106044</strain>
    </source>
</reference>
<feature type="transmembrane region" description="Helical" evidence="1">
    <location>
        <begin position="90"/>
        <end position="107"/>
    </location>
</feature>
<protein>
    <recommendedName>
        <fullName evidence="4">DUF2975 domain-containing protein</fullName>
    </recommendedName>
</protein>
<keyword evidence="1" id="KW-1133">Transmembrane helix</keyword>
<feature type="transmembrane region" description="Helical" evidence="1">
    <location>
        <begin position="50"/>
        <end position="70"/>
    </location>
</feature>
<feature type="transmembrane region" description="Helical" evidence="1">
    <location>
        <begin position="14"/>
        <end position="38"/>
    </location>
</feature>
<dbReference type="OrthoDB" id="2003714at2"/>